<dbReference type="InterPro" id="IPR000878">
    <property type="entry name" value="4pyrrol_Mease"/>
</dbReference>
<dbReference type="PANTHER" id="PTHR46111:SF2">
    <property type="entry name" value="SAM-DEPENDENT METHYLTRANSFERASE"/>
    <property type="match status" value="1"/>
</dbReference>
<dbReference type="Gene3D" id="3.40.1010.10">
    <property type="entry name" value="Cobalt-precorrin-4 Transmethylase, Domain 1"/>
    <property type="match status" value="1"/>
</dbReference>
<evidence type="ECO:0000313" key="9">
    <source>
        <dbReference type="Proteomes" id="UP000004956"/>
    </source>
</evidence>
<dbReference type="PANTHER" id="PTHR46111">
    <property type="entry name" value="RIBOSOMAL RNA SMALL SUBUNIT METHYLTRANSFERASE I"/>
    <property type="match status" value="1"/>
</dbReference>
<evidence type="ECO:0000256" key="6">
    <source>
        <dbReference type="SAM" id="MobiDB-lite"/>
    </source>
</evidence>
<keyword evidence="3 8" id="KW-0489">Methyltransferase</keyword>
<dbReference type="HOGENOM" id="CLU_044779_4_1_4"/>
<protein>
    <submittedName>
        <fullName evidence="8">S-adenosylmethionine-dependent methyltransferase, YraL family</fullName>
    </submittedName>
</protein>
<evidence type="ECO:0000256" key="4">
    <source>
        <dbReference type="ARBA" id="ARBA00022679"/>
    </source>
</evidence>
<dbReference type="SUPFAM" id="SSF53790">
    <property type="entry name" value="Tetrapyrrole methylase"/>
    <property type="match status" value="1"/>
</dbReference>
<dbReference type="PIRSF" id="PIRSF005917">
    <property type="entry name" value="MTase_YraL"/>
    <property type="match status" value="1"/>
</dbReference>
<dbReference type="EMBL" id="AFBQ01000208">
    <property type="protein sequence ID" value="EHY31178.1"/>
    <property type="molecule type" value="Genomic_DNA"/>
</dbReference>
<feature type="compositionally biased region" description="Basic residues" evidence="6">
    <location>
        <begin position="267"/>
        <end position="276"/>
    </location>
</feature>
<dbReference type="GO" id="GO:0032259">
    <property type="term" value="P:methylation"/>
    <property type="evidence" value="ECO:0007669"/>
    <property type="project" value="UniProtKB-KW"/>
</dbReference>
<dbReference type="AlphaFoldDB" id="H3KFC1"/>
<evidence type="ECO:0000313" key="8">
    <source>
        <dbReference type="EMBL" id="EHY31178.1"/>
    </source>
</evidence>
<accession>H3KFC1</accession>
<keyword evidence="2" id="KW-0698">rRNA processing</keyword>
<dbReference type="InterPro" id="IPR035996">
    <property type="entry name" value="4pyrrol_Methylase_sf"/>
</dbReference>
<dbReference type="InterPro" id="IPR014776">
    <property type="entry name" value="4pyrrole_Mease_sub2"/>
</dbReference>
<keyword evidence="9" id="KW-1185">Reference proteome</keyword>
<gene>
    <name evidence="8" type="ORF">HMPREF9440_01438</name>
</gene>
<dbReference type="GO" id="GO:0008168">
    <property type="term" value="F:methyltransferase activity"/>
    <property type="evidence" value="ECO:0007669"/>
    <property type="project" value="UniProtKB-KW"/>
</dbReference>
<dbReference type="CDD" id="cd11649">
    <property type="entry name" value="RsmI_like"/>
    <property type="match status" value="1"/>
</dbReference>
<keyword evidence="5" id="KW-0949">S-adenosyl-L-methionine</keyword>
<keyword evidence="4 8" id="KW-0808">Transferase</keyword>
<dbReference type="Pfam" id="PF00590">
    <property type="entry name" value="TP_methylase"/>
    <property type="match status" value="1"/>
</dbReference>
<keyword evidence="1" id="KW-0963">Cytoplasm</keyword>
<comment type="caution">
    <text evidence="8">The sequence shown here is derived from an EMBL/GenBank/DDBJ whole genome shotgun (WGS) entry which is preliminary data.</text>
</comment>
<evidence type="ECO:0000256" key="5">
    <source>
        <dbReference type="ARBA" id="ARBA00022691"/>
    </source>
</evidence>
<dbReference type="InterPro" id="IPR014777">
    <property type="entry name" value="4pyrrole_Mease_sub1"/>
</dbReference>
<dbReference type="PATRIC" id="fig|762967.3.peg.1129"/>
<dbReference type="RefSeq" id="WP_008542390.1">
    <property type="nucleotide sequence ID" value="NZ_JH604967.1"/>
</dbReference>
<proteinExistence type="predicted"/>
<dbReference type="OrthoDB" id="7061662at2"/>
<evidence type="ECO:0000256" key="2">
    <source>
        <dbReference type="ARBA" id="ARBA00022552"/>
    </source>
</evidence>
<evidence type="ECO:0000256" key="1">
    <source>
        <dbReference type="ARBA" id="ARBA00022490"/>
    </source>
</evidence>
<sequence length="289" mass="30719">MSGTLYLLPNLISEGTLGAAIPPLVLERVRSVRVFFVEAAKTARATLKLYGHPGPIANLAITEIGHDPDPASVDAWLAPVLAGEDAAVLSESGCPGIADPGAQIVARAQELGVRVVPWVGPSSILMTLMASGLDGQRFRFTGYLPVHADERREAVKGLEAASRASETQLFIETPYRNGAMLSTLLETLHPETRLCVATDVTGASESIRTLTVRAWKALPEDARTLPKLPTVFALLARPSAAPPRYAPDAAGKTSQKTVKTLKTAGSKPKKPFHASKPKTPARGNPKARR</sequence>
<evidence type="ECO:0000259" key="7">
    <source>
        <dbReference type="Pfam" id="PF00590"/>
    </source>
</evidence>
<feature type="region of interest" description="Disordered" evidence="6">
    <location>
        <begin position="242"/>
        <end position="289"/>
    </location>
</feature>
<organism evidence="8 9">
    <name type="scientific">Sutterella parvirubra YIT 11816</name>
    <dbReference type="NCBI Taxonomy" id="762967"/>
    <lineage>
        <taxon>Bacteria</taxon>
        <taxon>Pseudomonadati</taxon>
        <taxon>Pseudomonadota</taxon>
        <taxon>Betaproteobacteria</taxon>
        <taxon>Burkholderiales</taxon>
        <taxon>Sutterellaceae</taxon>
        <taxon>Sutterella</taxon>
    </lineage>
</organism>
<evidence type="ECO:0000256" key="3">
    <source>
        <dbReference type="ARBA" id="ARBA00022603"/>
    </source>
</evidence>
<reference evidence="8 9" key="1">
    <citation type="submission" date="2011-11" db="EMBL/GenBank/DDBJ databases">
        <authorList>
            <person name="Weinstock G."/>
            <person name="Sodergren E."/>
            <person name="Clifton S."/>
            <person name="Fulton L."/>
            <person name="Fulton B."/>
            <person name="Courtney L."/>
            <person name="Fronick C."/>
            <person name="Harrison M."/>
            <person name="Strong C."/>
            <person name="Farmer C."/>
            <person name="Delahaunty K."/>
            <person name="Markovic C."/>
            <person name="Hall O."/>
            <person name="Minx P."/>
            <person name="Tomlinson C."/>
            <person name="Mitreva M."/>
            <person name="Hou S."/>
            <person name="Chen J."/>
            <person name="Wollam A."/>
            <person name="Pepin K.H."/>
            <person name="Johnson M."/>
            <person name="Bhonagiri V."/>
            <person name="Zhang X."/>
            <person name="Suruliraj S."/>
            <person name="Warren W."/>
            <person name="Chinwalla A."/>
            <person name="Mardis E.R."/>
            <person name="Wilson R.K."/>
        </authorList>
    </citation>
    <scope>NUCLEOTIDE SEQUENCE [LARGE SCALE GENOMIC DNA]</scope>
    <source>
        <strain evidence="8 9">YIT 11816</strain>
    </source>
</reference>
<name>H3KFC1_9BURK</name>
<dbReference type="Proteomes" id="UP000004956">
    <property type="component" value="Unassembled WGS sequence"/>
</dbReference>
<dbReference type="InterPro" id="IPR008189">
    <property type="entry name" value="rRNA_ssu_MeTfrase_I"/>
</dbReference>
<dbReference type="STRING" id="762967.HMPREF9440_01438"/>
<feature type="domain" description="Tetrapyrrole methylase" evidence="7">
    <location>
        <begin position="69"/>
        <end position="212"/>
    </location>
</feature>
<dbReference type="Gene3D" id="3.30.950.10">
    <property type="entry name" value="Methyltransferase, Cobalt-precorrin-4 Transmethylase, Domain 2"/>
    <property type="match status" value="1"/>
</dbReference>
<dbReference type="GO" id="GO:0006364">
    <property type="term" value="P:rRNA processing"/>
    <property type="evidence" value="ECO:0007669"/>
    <property type="project" value="UniProtKB-KW"/>
</dbReference>